<evidence type="ECO:0000256" key="8">
    <source>
        <dbReference type="ARBA" id="ARBA00023015"/>
    </source>
</evidence>
<dbReference type="GO" id="GO:0045892">
    <property type="term" value="P:negative regulation of DNA-templated transcription"/>
    <property type="evidence" value="ECO:0007669"/>
    <property type="project" value="TreeGrafter"/>
</dbReference>
<keyword evidence="10" id="KW-0804">Transcription</keyword>
<evidence type="ECO:0000256" key="9">
    <source>
        <dbReference type="ARBA" id="ARBA00023125"/>
    </source>
</evidence>
<keyword evidence="7" id="KW-0408">Iron</keyword>
<keyword evidence="3" id="KW-0963">Cytoplasm</keyword>
<evidence type="ECO:0000256" key="4">
    <source>
        <dbReference type="ARBA" id="ARBA00022491"/>
    </source>
</evidence>
<dbReference type="OrthoDB" id="5242893at2"/>
<dbReference type="EMBL" id="QTUA01000001">
    <property type="protein sequence ID" value="REF30725.1"/>
    <property type="molecule type" value="Genomic_DNA"/>
</dbReference>
<dbReference type="InterPro" id="IPR036390">
    <property type="entry name" value="WH_DNA-bd_sf"/>
</dbReference>
<dbReference type="GO" id="GO:0005737">
    <property type="term" value="C:cytoplasm"/>
    <property type="evidence" value="ECO:0007669"/>
    <property type="project" value="UniProtKB-SubCell"/>
</dbReference>
<dbReference type="CDD" id="cd07153">
    <property type="entry name" value="Fur_like"/>
    <property type="match status" value="1"/>
</dbReference>
<evidence type="ECO:0000256" key="6">
    <source>
        <dbReference type="ARBA" id="ARBA00022833"/>
    </source>
</evidence>
<evidence type="ECO:0000256" key="2">
    <source>
        <dbReference type="ARBA" id="ARBA00007957"/>
    </source>
</evidence>
<keyword evidence="5 11" id="KW-0479">Metal-binding</keyword>
<comment type="similarity">
    <text evidence="2">Belongs to the Fur family.</text>
</comment>
<feature type="binding site" evidence="11">
    <location>
        <position position="91"/>
    </location>
    <ligand>
        <name>Zn(2+)</name>
        <dbReference type="ChEBI" id="CHEBI:29105"/>
    </ligand>
</feature>
<dbReference type="Gene3D" id="3.30.1490.190">
    <property type="match status" value="1"/>
</dbReference>
<dbReference type="GO" id="GO:0008270">
    <property type="term" value="F:zinc ion binding"/>
    <property type="evidence" value="ECO:0007669"/>
    <property type="project" value="TreeGrafter"/>
</dbReference>
<keyword evidence="13" id="KW-1185">Reference proteome</keyword>
<dbReference type="PANTHER" id="PTHR33202">
    <property type="entry name" value="ZINC UPTAKE REGULATION PROTEIN"/>
    <property type="match status" value="1"/>
</dbReference>
<evidence type="ECO:0000256" key="11">
    <source>
        <dbReference type="PIRSR" id="PIRSR602481-1"/>
    </source>
</evidence>
<dbReference type="GO" id="GO:0003700">
    <property type="term" value="F:DNA-binding transcription factor activity"/>
    <property type="evidence" value="ECO:0007669"/>
    <property type="project" value="InterPro"/>
</dbReference>
<protein>
    <submittedName>
        <fullName evidence="12">Fur family ferric uptake transcriptional regulator</fullName>
    </submittedName>
</protein>
<keyword evidence="4" id="KW-0678">Repressor</keyword>
<proteinExistence type="inferred from homology"/>
<feature type="binding site" evidence="11">
    <location>
        <position position="131"/>
    </location>
    <ligand>
        <name>Zn(2+)</name>
        <dbReference type="ChEBI" id="CHEBI:29105"/>
    </ligand>
</feature>
<dbReference type="PANTHER" id="PTHR33202:SF18">
    <property type="entry name" value="TRANSCRIPTIONAL REGULATOR FURA"/>
    <property type="match status" value="1"/>
</dbReference>
<dbReference type="InterPro" id="IPR043135">
    <property type="entry name" value="Fur_C"/>
</dbReference>
<keyword evidence="9" id="KW-0238">DNA-binding</keyword>
<evidence type="ECO:0000313" key="12">
    <source>
        <dbReference type="EMBL" id="REF30725.1"/>
    </source>
</evidence>
<name>A0A3D9UVT0_9MICO</name>
<keyword evidence="6 11" id="KW-0862">Zinc</keyword>
<organism evidence="12 13">
    <name type="scientific">Calidifontibacter indicus</name>
    <dbReference type="NCBI Taxonomy" id="419650"/>
    <lineage>
        <taxon>Bacteria</taxon>
        <taxon>Bacillati</taxon>
        <taxon>Actinomycetota</taxon>
        <taxon>Actinomycetes</taxon>
        <taxon>Micrococcales</taxon>
        <taxon>Dermacoccaceae</taxon>
        <taxon>Calidifontibacter</taxon>
    </lineage>
</organism>
<evidence type="ECO:0000256" key="3">
    <source>
        <dbReference type="ARBA" id="ARBA00022490"/>
    </source>
</evidence>
<evidence type="ECO:0000256" key="1">
    <source>
        <dbReference type="ARBA" id="ARBA00004496"/>
    </source>
</evidence>
<gene>
    <name evidence="12" type="ORF">DFJ65_1741</name>
</gene>
<dbReference type="InterPro" id="IPR002481">
    <property type="entry name" value="FUR"/>
</dbReference>
<accession>A0A3D9UVT0</accession>
<dbReference type="Gene3D" id="1.10.10.10">
    <property type="entry name" value="Winged helix-like DNA-binding domain superfamily/Winged helix DNA-binding domain"/>
    <property type="match status" value="1"/>
</dbReference>
<sequence>MSTPTDMLRDAQLRVTRPRVTVLEVLRDHPHASAEAVAQQVRAAIGTVSTQAVYDVLHALEGASLIRRFEPAGSSARYELQAHDNHHHLVCRNCGTITDVECGTGRAPCMDAPDDHGFVIDETEVTYWGLCPDCRSNTP</sequence>
<dbReference type="InterPro" id="IPR036388">
    <property type="entry name" value="WH-like_DNA-bd_sf"/>
</dbReference>
<evidence type="ECO:0000256" key="7">
    <source>
        <dbReference type="ARBA" id="ARBA00023004"/>
    </source>
</evidence>
<evidence type="ECO:0000256" key="10">
    <source>
        <dbReference type="ARBA" id="ARBA00023163"/>
    </source>
</evidence>
<dbReference type="GO" id="GO:0000976">
    <property type="term" value="F:transcription cis-regulatory region binding"/>
    <property type="evidence" value="ECO:0007669"/>
    <property type="project" value="TreeGrafter"/>
</dbReference>
<comment type="cofactor">
    <cofactor evidence="11">
        <name>Zn(2+)</name>
        <dbReference type="ChEBI" id="CHEBI:29105"/>
    </cofactor>
    <text evidence="11">Binds 1 zinc ion per subunit.</text>
</comment>
<feature type="binding site" evidence="11">
    <location>
        <position position="134"/>
    </location>
    <ligand>
        <name>Zn(2+)</name>
        <dbReference type="ChEBI" id="CHEBI:29105"/>
    </ligand>
</feature>
<comment type="caution">
    <text evidence="12">The sequence shown here is derived from an EMBL/GenBank/DDBJ whole genome shotgun (WGS) entry which is preliminary data.</text>
</comment>
<evidence type="ECO:0000313" key="13">
    <source>
        <dbReference type="Proteomes" id="UP000256253"/>
    </source>
</evidence>
<dbReference type="Proteomes" id="UP000256253">
    <property type="component" value="Unassembled WGS sequence"/>
</dbReference>
<dbReference type="Pfam" id="PF01475">
    <property type="entry name" value="FUR"/>
    <property type="match status" value="1"/>
</dbReference>
<dbReference type="GO" id="GO:1900376">
    <property type="term" value="P:regulation of secondary metabolite biosynthetic process"/>
    <property type="evidence" value="ECO:0007669"/>
    <property type="project" value="TreeGrafter"/>
</dbReference>
<dbReference type="RefSeq" id="WP_115922670.1">
    <property type="nucleotide sequence ID" value="NZ_QTUA01000001.1"/>
</dbReference>
<feature type="binding site" evidence="11">
    <location>
        <position position="94"/>
    </location>
    <ligand>
        <name>Zn(2+)</name>
        <dbReference type="ChEBI" id="CHEBI:29105"/>
    </ligand>
</feature>
<dbReference type="AlphaFoldDB" id="A0A3D9UVT0"/>
<evidence type="ECO:0000256" key="5">
    <source>
        <dbReference type="ARBA" id="ARBA00022723"/>
    </source>
</evidence>
<comment type="subcellular location">
    <subcellularLocation>
        <location evidence="1">Cytoplasm</location>
    </subcellularLocation>
</comment>
<keyword evidence="8" id="KW-0805">Transcription regulation</keyword>
<dbReference type="SUPFAM" id="SSF46785">
    <property type="entry name" value="Winged helix' DNA-binding domain"/>
    <property type="match status" value="1"/>
</dbReference>
<reference evidence="12 13" key="1">
    <citation type="submission" date="2018-08" db="EMBL/GenBank/DDBJ databases">
        <title>Sequencing the genomes of 1000 actinobacteria strains.</title>
        <authorList>
            <person name="Klenk H.-P."/>
        </authorList>
    </citation>
    <scope>NUCLEOTIDE SEQUENCE [LARGE SCALE GENOMIC DNA]</scope>
    <source>
        <strain evidence="12 13">DSM 22967</strain>
    </source>
</reference>